<dbReference type="Proteomes" id="UP000321947">
    <property type="component" value="Unassembled WGS sequence"/>
</dbReference>
<sequence length="361" mass="40350">MGVRQDFTEDIPDASKSSPSRSSLPQPNVVNRATPACSSFLFPGPILDFVRPPDLPEPRQPWRHGARSTAARRLPTKQSVVAPPYWIKTWSYLSFLEGIRELTLKFSGFTVDSLGVDSIKGHSQVLGMGFLTTGPRIEAGNVVTHMGIIRNVTVSCSLCAIICNELFTDRHRCPGVLCVVVMLMGYVVNWNSMSMDYKVLMLCKLKSVVGILVMELCRGRIKSPRTSPVRVQRGADRRGARRMREDHMDASGFLYASADVFCYSLFSLSERVMNPLAANNIHLQRPSTLLLESIKLITYCKQLMRKFRDFSLGERIRISANDGNGTVKGGVDYVEKEKKYGDNIGELVARGATREPFTFFK</sequence>
<gene>
    <name evidence="3" type="ORF">E5676_scaffold600G00130</name>
    <name evidence="2" type="ORF">E6C27_scaffold61G00130</name>
</gene>
<evidence type="ECO:0000313" key="2">
    <source>
        <dbReference type="EMBL" id="KAA0048434.1"/>
    </source>
</evidence>
<evidence type="ECO:0000256" key="1">
    <source>
        <dbReference type="SAM" id="MobiDB-lite"/>
    </source>
</evidence>
<dbReference type="EMBL" id="SSTE01012822">
    <property type="protein sequence ID" value="KAA0048434.1"/>
    <property type="molecule type" value="Genomic_DNA"/>
</dbReference>
<comment type="caution">
    <text evidence="3">The sequence shown here is derived from an EMBL/GenBank/DDBJ whole genome shotgun (WGS) entry which is preliminary data.</text>
</comment>
<organism evidence="3 5">
    <name type="scientific">Cucumis melo var. makuwa</name>
    <name type="common">Oriental melon</name>
    <dbReference type="NCBI Taxonomy" id="1194695"/>
    <lineage>
        <taxon>Eukaryota</taxon>
        <taxon>Viridiplantae</taxon>
        <taxon>Streptophyta</taxon>
        <taxon>Embryophyta</taxon>
        <taxon>Tracheophyta</taxon>
        <taxon>Spermatophyta</taxon>
        <taxon>Magnoliopsida</taxon>
        <taxon>eudicotyledons</taxon>
        <taxon>Gunneridae</taxon>
        <taxon>Pentapetalae</taxon>
        <taxon>rosids</taxon>
        <taxon>fabids</taxon>
        <taxon>Cucurbitales</taxon>
        <taxon>Cucurbitaceae</taxon>
        <taxon>Benincaseae</taxon>
        <taxon>Cucumis</taxon>
    </lineage>
</organism>
<evidence type="ECO:0000313" key="3">
    <source>
        <dbReference type="EMBL" id="TYK28230.1"/>
    </source>
</evidence>
<name>A0A5D3DYA5_CUCMM</name>
<accession>A0A5D3DYA5</accession>
<proteinExistence type="predicted"/>
<protein>
    <submittedName>
        <fullName evidence="3">Ty3-gypsy retrotransposon protein</fullName>
    </submittedName>
</protein>
<dbReference type="EMBL" id="SSTD01002133">
    <property type="protein sequence ID" value="TYK28230.1"/>
    <property type="molecule type" value="Genomic_DNA"/>
</dbReference>
<feature type="compositionally biased region" description="Low complexity" evidence="1">
    <location>
        <begin position="14"/>
        <end position="27"/>
    </location>
</feature>
<feature type="region of interest" description="Disordered" evidence="1">
    <location>
        <begin position="1"/>
        <end position="29"/>
    </location>
</feature>
<dbReference type="AlphaFoldDB" id="A0A5D3DYA5"/>
<evidence type="ECO:0000313" key="4">
    <source>
        <dbReference type="Proteomes" id="UP000321393"/>
    </source>
</evidence>
<evidence type="ECO:0000313" key="5">
    <source>
        <dbReference type="Proteomes" id="UP000321947"/>
    </source>
</evidence>
<dbReference type="Proteomes" id="UP000321393">
    <property type="component" value="Unassembled WGS sequence"/>
</dbReference>
<reference evidence="4 5" key="1">
    <citation type="submission" date="2019-08" db="EMBL/GenBank/DDBJ databases">
        <title>Draft genome sequences of two oriental melons (Cucumis melo L. var makuwa).</title>
        <authorList>
            <person name="Kwon S.-Y."/>
        </authorList>
    </citation>
    <scope>NUCLEOTIDE SEQUENCE [LARGE SCALE GENOMIC DNA]</scope>
    <source>
        <strain evidence="5">cv. Chang Bougi</strain>
        <strain evidence="4">cv. SW 3</strain>
        <tissue evidence="3">Leaf</tissue>
    </source>
</reference>